<evidence type="ECO:0000256" key="2">
    <source>
        <dbReference type="ARBA" id="ARBA00022692"/>
    </source>
</evidence>
<dbReference type="EMBL" id="HBGA01064088">
    <property type="protein sequence ID" value="CAD9012664.1"/>
    <property type="molecule type" value="Transcribed_RNA"/>
</dbReference>
<dbReference type="NCBIfam" id="TIGR02056">
    <property type="entry name" value="ChlG"/>
    <property type="match status" value="1"/>
</dbReference>
<accession>A0A7S1NDB9</accession>
<feature type="transmembrane region" description="Helical" evidence="6">
    <location>
        <begin position="389"/>
        <end position="406"/>
    </location>
</feature>
<keyword evidence="2 6" id="KW-0812">Transmembrane</keyword>
<dbReference type="InterPro" id="IPR011799">
    <property type="entry name" value="ChlG"/>
</dbReference>
<keyword evidence="4 6" id="KW-0472">Membrane</keyword>
<evidence type="ECO:0000256" key="5">
    <source>
        <dbReference type="ARBA" id="ARBA00023171"/>
    </source>
</evidence>
<evidence type="ECO:0000313" key="7">
    <source>
        <dbReference type="EMBL" id="CAD9012664.1"/>
    </source>
</evidence>
<dbReference type="PANTHER" id="PTHR42723">
    <property type="entry name" value="CHLOROPHYLL SYNTHASE"/>
    <property type="match status" value="1"/>
</dbReference>
<dbReference type="Gene3D" id="1.10.357.140">
    <property type="entry name" value="UbiA prenyltransferase"/>
    <property type="match status" value="1"/>
</dbReference>
<dbReference type="GO" id="GO:0016020">
    <property type="term" value="C:membrane"/>
    <property type="evidence" value="ECO:0007669"/>
    <property type="project" value="UniProtKB-SubCell"/>
</dbReference>
<evidence type="ECO:0000256" key="3">
    <source>
        <dbReference type="ARBA" id="ARBA00022989"/>
    </source>
</evidence>
<comment type="subcellular location">
    <subcellularLocation>
        <location evidence="1">Membrane</location>
        <topology evidence="1">Multi-pass membrane protein</topology>
    </subcellularLocation>
</comment>
<organism evidence="7">
    <name type="scientific">Eutreptiella gymnastica</name>
    <dbReference type="NCBI Taxonomy" id="73025"/>
    <lineage>
        <taxon>Eukaryota</taxon>
        <taxon>Discoba</taxon>
        <taxon>Euglenozoa</taxon>
        <taxon>Euglenida</taxon>
        <taxon>Spirocuta</taxon>
        <taxon>Euglenophyceae</taxon>
        <taxon>Eutreptiales</taxon>
        <taxon>Eutreptiaceae</taxon>
        <taxon>Eutreptiella</taxon>
    </lineage>
</organism>
<dbReference type="InterPro" id="IPR000537">
    <property type="entry name" value="UbiA_prenyltransferase"/>
</dbReference>
<feature type="transmembrane region" description="Helical" evidence="6">
    <location>
        <begin position="360"/>
        <end position="377"/>
    </location>
</feature>
<dbReference type="PANTHER" id="PTHR42723:SF1">
    <property type="entry name" value="CHLOROPHYLL SYNTHASE, CHLOROPLASTIC"/>
    <property type="match status" value="1"/>
</dbReference>
<dbReference type="InterPro" id="IPR006372">
    <property type="entry name" value="Chl_synth"/>
</dbReference>
<name>A0A7S1NDB9_9EUGL</name>
<dbReference type="GO" id="GO:0046408">
    <property type="term" value="F:chlorophyll synthetase activity"/>
    <property type="evidence" value="ECO:0007669"/>
    <property type="project" value="InterPro"/>
</dbReference>
<evidence type="ECO:0000256" key="1">
    <source>
        <dbReference type="ARBA" id="ARBA00004141"/>
    </source>
</evidence>
<dbReference type="NCBIfam" id="TIGR01476">
    <property type="entry name" value="chlor_syn_BchG"/>
    <property type="match status" value="1"/>
</dbReference>
<proteinExistence type="predicted"/>
<dbReference type="InterPro" id="IPR044878">
    <property type="entry name" value="UbiA_sf"/>
</dbReference>
<reference evidence="7" key="1">
    <citation type="submission" date="2021-01" db="EMBL/GenBank/DDBJ databases">
        <authorList>
            <person name="Corre E."/>
            <person name="Pelletier E."/>
            <person name="Niang G."/>
            <person name="Scheremetjew M."/>
            <person name="Finn R."/>
            <person name="Kale V."/>
            <person name="Holt S."/>
            <person name="Cochrane G."/>
            <person name="Meng A."/>
            <person name="Brown T."/>
            <person name="Cohen L."/>
        </authorList>
    </citation>
    <scope>NUCLEOTIDE SEQUENCE</scope>
    <source>
        <strain evidence="7">NIES-381</strain>
    </source>
</reference>
<keyword evidence="5" id="KW-0149">Chlorophyll biosynthesis</keyword>
<evidence type="ECO:0000256" key="4">
    <source>
        <dbReference type="ARBA" id="ARBA00023136"/>
    </source>
</evidence>
<feature type="transmembrane region" description="Helical" evidence="6">
    <location>
        <begin position="491"/>
        <end position="513"/>
    </location>
</feature>
<dbReference type="GO" id="GO:0015995">
    <property type="term" value="P:chlorophyll biosynthetic process"/>
    <property type="evidence" value="ECO:0007669"/>
    <property type="project" value="UniProtKB-KW"/>
</dbReference>
<dbReference type="InterPro" id="IPR050475">
    <property type="entry name" value="Prenyltransferase_related"/>
</dbReference>
<protein>
    <recommendedName>
        <fullName evidence="8">Chlorophyll synthase</fullName>
    </recommendedName>
</protein>
<feature type="transmembrane region" description="Helical" evidence="6">
    <location>
        <begin position="330"/>
        <end position="348"/>
    </location>
</feature>
<sequence>MAPEPSSRRVPGTWAAVFAVGCLLAVAVLGAALFDGMNGGVTATMLWNPAGLELPTTTAASQAAVPRASWAVPPAPAAQSGAPAFSAPQAVATGAGVTAAMLAAPAVAAQAGAPTVPSVAQLATVSDALVDPTLLTGFLTALTLLTFAGLIYKVSTEFDDEATLALVAKKGAEEASDRNRKTNVGSKGANQLLGIKGAADDEVPLWKIRLQLTKPVTWVPLIWGVACGAAASGNFSWTNPADILKAVTAMFMSGPLLTGYTQTINDWEDRAIDAINEPYRPIPSGKISGPQVIAQIWGLLLAGLAVAVGLDQWAGHWGDGRSGIFLGDVQIGPITANALFGAWVAYIYSAEPLKLKKFGWIGNYALGASYIALPWWCGQSLFGDLNPEVMVLSVLYSLAGLGIAIVNDFKSIEGDKALGLVSLPVQFGVNKAKYICAGTIDATQLAVATYLAYIGETNYALALFGLVAPQMFLQATTFLPNPLENDVKYQAAAQPFLVFGILCTALAMGHHAALGTI</sequence>
<gene>
    <name evidence="7" type="ORF">EGYM00392_LOCUS23765</name>
</gene>
<evidence type="ECO:0000256" key="6">
    <source>
        <dbReference type="SAM" id="Phobius"/>
    </source>
</evidence>
<feature type="transmembrane region" description="Helical" evidence="6">
    <location>
        <begin position="134"/>
        <end position="152"/>
    </location>
</feature>
<dbReference type="AlphaFoldDB" id="A0A7S1NDB9"/>
<keyword evidence="3 6" id="KW-1133">Transmembrane helix</keyword>
<evidence type="ECO:0008006" key="8">
    <source>
        <dbReference type="Google" id="ProtNLM"/>
    </source>
</evidence>
<dbReference type="Pfam" id="PF01040">
    <property type="entry name" value="UbiA"/>
    <property type="match status" value="1"/>
</dbReference>
<feature type="transmembrane region" description="Helical" evidence="6">
    <location>
        <begin position="12"/>
        <end position="34"/>
    </location>
</feature>
<dbReference type="NCBIfam" id="NF005742">
    <property type="entry name" value="PRK07566.1"/>
    <property type="match status" value="1"/>
</dbReference>
<feature type="transmembrane region" description="Helical" evidence="6">
    <location>
        <begin position="292"/>
        <end position="310"/>
    </location>
</feature>
<dbReference type="CDD" id="cd13958">
    <property type="entry name" value="PT_UbiA_chlorophyll"/>
    <property type="match status" value="1"/>
</dbReference>
<feature type="transmembrane region" description="Helical" evidence="6">
    <location>
        <begin position="459"/>
        <end position="479"/>
    </location>
</feature>